<accession>A0AAD9DY25</accession>
<evidence type="ECO:0000313" key="3">
    <source>
        <dbReference type="EMBL" id="KAK1797193.1"/>
    </source>
</evidence>
<organism evidence="3 4">
    <name type="scientific">Electrophorus voltai</name>
    <dbReference type="NCBI Taxonomy" id="2609070"/>
    <lineage>
        <taxon>Eukaryota</taxon>
        <taxon>Metazoa</taxon>
        <taxon>Chordata</taxon>
        <taxon>Craniata</taxon>
        <taxon>Vertebrata</taxon>
        <taxon>Euteleostomi</taxon>
        <taxon>Actinopterygii</taxon>
        <taxon>Neopterygii</taxon>
        <taxon>Teleostei</taxon>
        <taxon>Ostariophysi</taxon>
        <taxon>Gymnotiformes</taxon>
        <taxon>Gymnotoidei</taxon>
        <taxon>Gymnotidae</taxon>
        <taxon>Electrophorus</taxon>
    </lineage>
</organism>
<dbReference type="InterPro" id="IPR023796">
    <property type="entry name" value="Serpin_dom"/>
</dbReference>
<proteinExistence type="predicted"/>
<reference evidence="3" key="1">
    <citation type="submission" date="2023-03" db="EMBL/GenBank/DDBJ databases">
        <title>Electrophorus voltai genome.</title>
        <authorList>
            <person name="Bian C."/>
        </authorList>
    </citation>
    <scope>NUCLEOTIDE SEQUENCE</scope>
    <source>
        <strain evidence="3">CB-2022</strain>
        <tissue evidence="3">Muscle</tissue>
    </source>
</reference>
<dbReference type="SUPFAM" id="SSF56574">
    <property type="entry name" value="Serpins"/>
    <property type="match status" value="1"/>
</dbReference>
<name>A0AAD9DY25_9TELE</name>
<evidence type="ECO:0000313" key="4">
    <source>
        <dbReference type="Proteomes" id="UP001239994"/>
    </source>
</evidence>
<evidence type="ECO:0000256" key="1">
    <source>
        <dbReference type="SAM" id="MobiDB-lite"/>
    </source>
</evidence>
<protein>
    <recommendedName>
        <fullName evidence="2">Serpin domain-containing protein</fullName>
    </recommendedName>
</protein>
<dbReference type="InterPro" id="IPR036186">
    <property type="entry name" value="Serpin_sf"/>
</dbReference>
<evidence type="ECO:0000259" key="2">
    <source>
        <dbReference type="Pfam" id="PF00079"/>
    </source>
</evidence>
<feature type="domain" description="Serpin" evidence="2">
    <location>
        <begin position="49"/>
        <end position="139"/>
    </location>
</feature>
<dbReference type="Pfam" id="PF00079">
    <property type="entry name" value="Serpin"/>
    <property type="match status" value="1"/>
</dbReference>
<dbReference type="Gene3D" id="3.30.497.10">
    <property type="entry name" value="Antithrombin, subunit I, domain 2"/>
    <property type="match status" value="1"/>
</dbReference>
<comment type="caution">
    <text evidence="3">The sequence shown here is derived from an EMBL/GenBank/DDBJ whole genome shotgun (WGS) entry which is preliminary data.</text>
</comment>
<dbReference type="Proteomes" id="UP001239994">
    <property type="component" value="Unassembled WGS sequence"/>
</dbReference>
<keyword evidence="4" id="KW-1185">Reference proteome</keyword>
<gene>
    <name evidence="3" type="ORF">P4O66_008582</name>
</gene>
<dbReference type="AlphaFoldDB" id="A0AAD9DY25"/>
<feature type="compositionally biased region" description="Polar residues" evidence="1">
    <location>
        <begin position="13"/>
        <end position="31"/>
    </location>
</feature>
<dbReference type="EMBL" id="JAROKS010000014">
    <property type="protein sequence ID" value="KAK1797193.1"/>
    <property type="molecule type" value="Genomic_DNA"/>
</dbReference>
<sequence length="149" mass="16440">MLKRRRGCPVGLTRQSHSPESVSNHLQQAPESQREKWTKSEKDFYSSRFLQEQLAVLGVEDAWDPKVADFSALSGRGKGTLHLGSVVHWAFLELASESGGEDGTSEDEHVEKPKLLYADHSFIVLVKESSMGALLLLGALDLAQGHDEL</sequence>
<feature type="region of interest" description="Disordered" evidence="1">
    <location>
        <begin position="1"/>
        <end position="37"/>
    </location>
</feature>
<dbReference type="InterPro" id="IPR042178">
    <property type="entry name" value="Serpin_sf_1"/>
</dbReference>